<evidence type="ECO:0000256" key="5">
    <source>
        <dbReference type="ARBA" id="ARBA00022989"/>
    </source>
</evidence>
<dbReference type="PANTHER" id="PTHR48090">
    <property type="entry name" value="UNDECAPRENYL-PHOSPHATE 4-DEOXY-4-FORMAMIDO-L-ARABINOSE TRANSFERASE-RELATED"/>
    <property type="match status" value="1"/>
</dbReference>
<dbReference type="SUPFAM" id="SSF53448">
    <property type="entry name" value="Nucleotide-diphospho-sugar transferases"/>
    <property type="match status" value="1"/>
</dbReference>
<accession>A0ABW0BTG5</accession>
<keyword evidence="10" id="KW-1185">Reference proteome</keyword>
<feature type="transmembrane region" description="Helical" evidence="7">
    <location>
        <begin position="258"/>
        <end position="286"/>
    </location>
</feature>
<gene>
    <name evidence="9" type="ORF">ACFPIK_00815</name>
</gene>
<dbReference type="EMBL" id="JBHSKS010000001">
    <property type="protein sequence ID" value="MFC5190289.1"/>
    <property type="molecule type" value="Genomic_DNA"/>
</dbReference>
<keyword evidence="5 7" id="KW-1133">Transmembrane helix</keyword>
<keyword evidence="2 9" id="KW-0328">Glycosyltransferase</keyword>
<evidence type="ECO:0000259" key="8">
    <source>
        <dbReference type="Pfam" id="PF00535"/>
    </source>
</evidence>
<evidence type="ECO:0000256" key="6">
    <source>
        <dbReference type="ARBA" id="ARBA00023136"/>
    </source>
</evidence>
<evidence type="ECO:0000256" key="1">
    <source>
        <dbReference type="ARBA" id="ARBA00004141"/>
    </source>
</evidence>
<dbReference type="PANTHER" id="PTHR48090:SF1">
    <property type="entry name" value="PROPHAGE BACTOPRENOL GLUCOSYL TRANSFERASE HOMOLOG"/>
    <property type="match status" value="1"/>
</dbReference>
<reference evidence="10" key="1">
    <citation type="journal article" date="2019" name="Int. J. Syst. Evol. Microbiol.">
        <title>The Global Catalogue of Microorganisms (GCM) 10K type strain sequencing project: providing services to taxonomists for standard genome sequencing and annotation.</title>
        <authorList>
            <consortium name="The Broad Institute Genomics Platform"/>
            <consortium name="The Broad Institute Genome Sequencing Center for Infectious Disease"/>
            <person name="Wu L."/>
            <person name="Ma J."/>
        </authorList>
    </citation>
    <scope>NUCLEOTIDE SEQUENCE [LARGE SCALE GENOMIC DNA]</scope>
    <source>
        <strain evidence="10">CGMCC 1.7030</strain>
    </source>
</reference>
<proteinExistence type="predicted"/>
<dbReference type="CDD" id="cd04187">
    <property type="entry name" value="DPM1_like_bac"/>
    <property type="match status" value="1"/>
</dbReference>
<evidence type="ECO:0000313" key="9">
    <source>
        <dbReference type="EMBL" id="MFC5190289.1"/>
    </source>
</evidence>
<feature type="transmembrane region" description="Helical" evidence="7">
    <location>
        <begin position="232"/>
        <end position="252"/>
    </location>
</feature>
<evidence type="ECO:0000256" key="7">
    <source>
        <dbReference type="SAM" id="Phobius"/>
    </source>
</evidence>
<dbReference type="InterPro" id="IPR050256">
    <property type="entry name" value="Glycosyltransferase_2"/>
</dbReference>
<evidence type="ECO:0000313" key="10">
    <source>
        <dbReference type="Proteomes" id="UP001596163"/>
    </source>
</evidence>
<comment type="subcellular location">
    <subcellularLocation>
        <location evidence="1">Membrane</location>
        <topology evidence="1">Multi-pass membrane protein</topology>
    </subcellularLocation>
</comment>
<name>A0ABW0BTG5_9BACT</name>
<feature type="domain" description="Glycosyltransferase 2-like" evidence="8">
    <location>
        <begin position="5"/>
        <end position="164"/>
    </location>
</feature>
<dbReference type="Gene3D" id="3.90.550.10">
    <property type="entry name" value="Spore Coat Polysaccharide Biosynthesis Protein SpsA, Chain A"/>
    <property type="match status" value="1"/>
</dbReference>
<protein>
    <submittedName>
        <fullName evidence="9">Glycosyltransferase family 2 protein</fullName>
        <ecNumber evidence="9">2.4.-.-</ecNumber>
    </submittedName>
</protein>
<dbReference type="EC" id="2.4.-.-" evidence="9"/>
<keyword evidence="3 9" id="KW-0808">Transferase</keyword>
<comment type="caution">
    <text evidence="9">The sequence shown here is derived from an EMBL/GenBank/DDBJ whole genome shotgun (WGS) entry which is preliminary data.</text>
</comment>
<sequence length="307" mass="34792">MPLLSIVSPVYKAEKQLPELVQRIKAAVSPISMDFEIILVEDASPDNSWSEIERLSELHPEIIGLKLSRNFGQHYAITAGLDQAKGEWVVVMDCDLQDRPEEIPPLLQKAQEGFDVVLARRANRQDGFLKKLSSKLFYRTLAWLTGSQQDETIANFGIYHQRVIRQITEMRESIRYFPTMVRWVGFRQTAIDVIHAANEDRGSSYNFKRLFNLALDIMLAYSDKPIRLTVKLGLLVAMTGFLFAIFTLVRYVQGQIIVAGYASLIISLWMLTGFLLVTLGMVGLYVGKTFEGVKKRPIYIVEKSVGA</sequence>
<dbReference type="GO" id="GO:0016757">
    <property type="term" value="F:glycosyltransferase activity"/>
    <property type="evidence" value="ECO:0007669"/>
    <property type="project" value="UniProtKB-KW"/>
</dbReference>
<evidence type="ECO:0000256" key="2">
    <source>
        <dbReference type="ARBA" id="ARBA00022676"/>
    </source>
</evidence>
<organism evidence="9 10">
    <name type="scientific">Algoriphagus aquatilis</name>
    <dbReference type="NCBI Taxonomy" id="490186"/>
    <lineage>
        <taxon>Bacteria</taxon>
        <taxon>Pseudomonadati</taxon>
        <taxon>Bacteroidota</taxon>
        <taxon>Cytophagia</taxon>
        <taxon>Cytophagales</taxon>
        <taxon>Cyclobacteriaceae</taxon>
        <taxon>Algoriphagus</taxon>
    </lineage>
</organism>
<dbReference type="InterPro" id="IPR001173">
    <property type="entry name" value="Glyco_trans_2-like"/>
</dbReference>
<evidence type="ECO:0000256" key="4">
    <source>
        <dbReference type="ARBA" id="ARBA00022692"/>
    </source>
</evidence>
<dbReference type="RefSeq" id="WP_377911220.1">
    <property type="nucleotide sequence ID" value="NZ_JBHSKS010000001.1"/>
</dbReference>
<dbReference type="InterPro" id="IPR029044">
    <property type="entry name" value="Nucleotide-diphossugar_trans"/>
</dbReference>
<keyword evidence="6 7" id="KW-0472">Membrane</keyword>
<dbReference type="Pfam" id="PF00535">
    <property type="entry name" value="Glycos_transf_2"/>
    <property type="match status" value="1"/>
</dbReference>
<evidence type="ECO:0000256" key="3">
    <source>
        <dbReference type="ARBA" id="ARBA00022679"/>
    </source>
</evidence>
<keyword evidence="4 7" id="KW-0812">Transmembrane</keyword>
<dbReference type="Proteomes" id="UP001596163">
    <property type="component" value="Unassembled WGS sequence"/>
</dbReference>